<keyword evidence="2" id="KW-0560">Oxidoreductase</keyword>
<accession>A0ABP6S0A9</accession>
<dbReference type="SMART" id="SM00822">
    <property type="entry name" value="PKS_KR"/>
    <property type="match status" value="1"/>
</dbReference>
<comment type="similarity">
    <text evidence="1 3">Belongs to the short-chain dehydrogenases/reductases (SDR) family.</text>
</comment>
<proteinExistence type="inferred from homology"/>
<dbReference type="EMBL" id="BAAAYK010000038">
    <property type="protein sequence ID" value="GAA3364693.1"/>
    <property type="molecule type" value="Genomic_DNA"/>
</dbReference>
<dbReference type="PANTHER" id="PTHR44196:SF2">
    <property type="entry name" value="SHORT-CHAIN DEHYDROGENASE-RELATED"/>
    <property type="match status" value="1"/>
</dbReference>
<evidence type="ECO:0000313" key="6">
    <source>
        <dbReference type="Proteomes" id="UP001500483"/>
    </source>
</evidence>
<evidence type="ECO:0000313" key="5">
    <source>
        <dbReference type="EMBL" id="GAA3364693.1"/>
    </source>
</evidence>
<dbReference type="InterPro" id="IPR036291">
    <property type="entry name" value="NAD(P)-bd_dom_sf"/>
</dbReference>
<dbReference type="InterPro" id="IPR002347">
    <property type="entry name" value="SDR_fam"/>
</dbReference>
<dbReference type="PANTHER" id="PTHR44196">
    <property type="entry name" value="DEHYDROGENASE/REDUCTASE SDR FAMILY MEMBER 7B"/>
    <property type="match status" value="1"/>
</dbReference>
<name>A0ABP6S0A9_9PSEU</name>
<dbReference type="SUPFAM" id="SSF51735">
    <property type="entry name" value="NAD(P)-binding Rossmann-fold domains"/>
    <property type="match status" value="1"/>
</dbReference>
<dbReference type="PIRSF" id="PIRSF000126">
    <property type="entry name" value="11-beta-HSD1"/>
    <property type="match status" value="1"/>
</dbReference>
<comment type="caution">
    <text evidence="5">The sequence shown here is derived from an EMBL/GenBank/DDBJ whole genome shotgun (WGS) entry which is preliminary data.</text>
</comment>
<feature type="domain" description="Ketoreductase" evidence="4">
    <location>
        <begin position="5"/>
        <end position="185"/>
    </location>
</feature>
<dbReference type="Pfam" id="PF00106">
    <property type="entry name" value="adh_short"/>
    <property type="match status" value="1"/>
</dbReference>
<dbReference type="PRINTS" id="PR00081">
    <property type="entry name" value="GDHRDH"/>
</dbReference>
<dbReference type="InterPro" id="IPR057326">
    <property type="entry name" value="KR_dom"/>
</dbReference>
<evidence type="ECO:0000259" key="4">
    <source>
        <dbReference type="SMART" id="SM00822"/>
    </source>
</evidence>
<keyword evidence="6" id="KW-1185">Reference proteome</keyword>
<reference evidence="6" key="1">
    <citation type="journal article" date="2019" name="Int. J. Syst. Evol. Microbiol.">
        <title>The Global Catalogue of Microorganisms (GCM) 10K type strain sequencing project: providing services to taxonomists for standard genome sequencing and annotation.</title>
        <authorList>
            <consortium name="The Broad Institute Genomics Platform"/>
            <consortium name="The Broad Institute Genome Sequencing Center for Infectious Disease"/>
            <person name="Wu L."/>
            <person name="Ma J."/>
        </authorList>
    </citation>
    <scope>NUCLEOTIDE SEQUENCE [LARGE SCALE GENOMIC DNA]</scope>
    <source>
        <strain evidence="6">JCM 9687</strain>
    </source>
</reference>
<evidence type="ECO:0000256" key="2">
    <source>
        <dbReference type="ARBA" id="ARBA00023002"/>
    </source>
</evidence>
<evidence type="ECO:0000256" key="1">
    <source>
        <dbReference type="ARBA" id="ARBA00006484"/>
    </source>
</evidence>
<sequence length="260" mass="27739">MRTMPTALVTGPTSGIGNAFARRLAAEGHDLVLVARDAARLEALAAALRDRHGVTVEVLVADLADDAQLAEVERRVADERRPVDLLVNNAGFGTGGAFWDTEAATLRKQLDLNVAAVLRLTHAAVPGMRARGGGDVINLSSVAGFFSVAGSTYAATKSWVTTFSEGLASALTGTGVRVMALCPGFTRTEFHQRAGLSMSRLPKAFWLRADDVVHEGLTDLRRGRSVSIPSPQYKALVTVGRLIPHRVQRAVVHRTVPGRT</sequence>
<evidence type="ECO:0000256" key="3">
    <source>
        <dbReference type="RuleBase" id="RU000363"/>
    </source>
</evidence>
<dbReference type="Gene3D" id="3.40.50.720">
    <property type="entry name" value="NAD(P)-binding Rossmann-like Domain"/>
    <property type="match status" value="1"/>
</dbReference>
<dbReference type="PRINTS" id="PR00080">
    <property type="entry name" value="SDRFAMILY"/>
</dbReference>
<protein>
    <submittedName>
        <fullName evidence="5">SDR family oxidoreductase</fullName>
    </submittedName>
</protein>
<gene>
    <name evidence="5" type="ORF">GCM10020366_61590</name>
</gene>
<dbReference type="CDD" id="cd05233">
    <property type="entry name" value="SDR_c"/>
    <property type="match status" value="1"/>
</dbReference>
<organism evidence="5 6">
    <name type="scientific">Saccharopolyspora gregorii</name>
    <dbReference type="NCBI Taxonomy" id="33914"/>
    <lineage>
        <taxon>Bacteria</taxon>
        <taxon>Bacillati</taxon>
        <taxon>Actinomycetota</taxon>
        <taxon>Actinomycetes</taxon>
        <taxon>Pseudonocardiales</taxon>
        <taxon>Pseudonocardiaceae</taxon>
        <taxon>Saccharopolyspora</taxon>
    </lineage>
</organism>
<dbReference type="Proteomes" id="UP001500483">
    <property type="component" value="Unassembled WGS sequence"/>
</dbReference>